<accession>A0ABD3PVZ2</accession>
<feature type="region of interest" description="Disordered" evidence="1">
    <location>
        <begin position="885"/>
        <end position="913"/>
    </location>
</feature>
<comment type="caution">
    <text evidence="2">The sequence shown here is derived from an EMBL/GenBank/DDBJ whole genome shotgun (WGS) entry which is preliminary data.</text>
</comment>
<dbReference type="Proteomes" id="UP001516023">
    <property type="component" value="Unassembled WGS sequence"/>
</dbReference>
<feature type="region of interest" description="Disordered" evidence="1">
    <location>
        <begin position="134"/>
        <end position="173"/>
    </location>
</feature>
<evidence type="ECO:0000313" key="3">
    <source>
        <dbReference type="Proteomes" id="UP001516023"/>
    </source>
</evidence>
<evidence type="ECO:0000256" key="1">
    <source>
        <dbReference type="SAM" id="MobiDB-lite"/>
    </source>
</evidence>
<dbReference type="PANTHER" id="PTHR35213:SF3">
    <property type="entry name" value="MYB-LIKE DOMAIN-CONTAINING PROTEIN"/>
    <property type="match status" value="1"/>
</dbReference>
<dbReference type="AlphaFoldDB" id="A0ABD3PVZ2"/>
<name>A0ABD3PVZ2_9STRA</name>
<feature type="compositionally biased region" description="Low complexity" evidence="1">
    <location>
        <begin position="157"/>
        <end position="171"/>
    </location>
</feature>
<proteinExistence type="predicted"/>
<feature type="compositionally biased region" description="Polar residues" evidence="1">
    <location>
        <begin position="885"/>
        <end position="896"/>
    </location>
</feature>
<reference evidence="2 3" key="1">
    <citation type="journal article" date="2020" name="G3 (Bethesda)">
        <title>Improved Reference Genome for Cyclotella cryptica CCMP332, a Model for Cell Wall Morphogenesis, Salinity Adaptation, and Lipid Production in Diatoms (Bacillariophyta).</title>
        <authorList>
            <person name="Roberts W.R."/>
            <person name="Downey K.M."/>
            <person name="Ruck E.C."/>
            <person name="Traller J.C."/>
            <person name="Alverson A.J."/>
        </authorList>
    </citation>
    <scope>NUCLEOTIDE SEQUENCE [LARGE SCALE GENOMIC DNA]</scope>
    <source>
        <strain evidence="2 3">CCMP332</strain>
    </source>
</reference>
<evidence type="ECO:0000313" key="2">
    <source>
        <dbReference type="EMBL" id="KAL3791759.1"/>
    </source>
</evidence>
<dbReference type="PANTHER" id="PTHR35213">
    <property type="entry name" value="RING-TYPE DOMAIN-CONTAINING PROTEIN-RELATED"/>
    <property type="match status" value="1"/>
</dbReference>
<protein>
    <submittedName>
        <fullName evidence="2">Uncharacterized protein</fullName>
    </submittedName>
</protein>
<gene>
    <name evidence="2" type="ORF">HJC23_007526</name>
</gene>
<keyword evidence="3" id="KW-1185">Reference proteome</keyword>
<organism evidence="2 3">
    <name type="scientific">Cyclotella cryptica</name>
    <dbReference type="NCBI Taxonomy" id="29204"/>
    <lineage>
        <taxon>Eukaryota</taxon>
        <taxon>Sar</taxon>
        <taxon>Stramenopiles</taxon>
        <taxon>Ochrophyta</taxon>
        <taxon>Bacillariophyta</taxon>
        <taxon>Coscinodiscophyceae</taxon>
        <taxon>Thalassiosirophycidae</taxon>
        <taxon>Stephanodiscales</taxon>
        <taxon>Stephanodiscaceae</taxon>
        <taxon>Cyclotella</taxon>
    </lineage>
</organism>
<sequence>MERQQALSSSSNNQDETICVRCSYPGSDARLLCPKRCAYHARCIDLIAIVNSQQPSGNNPASRTAAQDGTSIAVHTCPHCRSSADGLEILPLSFEGMDRAQRMNQGRLHDATIGGNNNHARMDSEDANFARKRSNTEMDEGKPNNSSSGGIPGMLLSSTPPVSSYSQSSSQCYDPTIPRTGRWTDEELAFRDSLISHFLEGSLPLSNGLKLNDFLSNILKSKQSRLTKKMKHAKLSTKYFHIKRGFLFDNTAAREFSRLEYSFIHVITDPIERSEIQFHMQREWREHLAERCSYLRIMFEGSAWVKSVEKCDHRVALEKNRTRTVKRRWMMGKAMERDVSEKVPGVFIDRGLEKEDLMDGLENDQDGDFGRFLMSILDDGGTGGKSFEHSTSSSVSNVAPSMKKAAYRSTFDSNFKCAAPFLAGIVSYVEKNAIPFEHVDLWVPSFIPPGDSEQMSMGSLGSGSNLAAFGGSAGDNRGVCRLCFAGSATMGVQVMPDDSINISSSLQPNDLDKKENVKMMPLSSDEIFNFSLYGDYSEKFSFSSRCGLPGRVFQSGVAAWEQFVANAPSHLFERRGGAIQFGIKTALGLPIESPNVGRIVLVLYSKHNREKDEELVKQIVKDIRLFTPCPRWKLVVDVNSSKRDESNNQLVRPANAQIAKLDARNAIGEAAEALSRQSMNQHVHSANSQNRDLPTGNNAAAPMQGTAQNETNSEAQIKNLISLLGENMPSDSTSPLGKQLHDLMSLRLVLLRRNRTPEEQSLVDTILILFESYLAAGRSRQDIALLVCRDFMFHTEQNQRASLLQQQQQQQRSLAGQQQLQNLNTHSNLGMMPSSLFQTLGLSQSLPSTHSHLGGQQSSLLHSNTYPQLALDQQQQQLMQQFNFPPSYLTNRPNSGQDDESLGTHSAGGPSRR</sequence>
<dbReference type="EMBL" id="JABMIG020000110">
    <property type="protein sequence ID" value="KAL3791759.1"/>
    <property type="molecule type" value="Genomic_DNA"/>
</dbReference>